<reference evidence="1 2" key="1">
    <citation type="journal article" date="2017" name="Mycologia">
        <title>Bifiguratus adelaidae, gen. et sp. nov., a new member of Mucoromycotina in endophytic and soil-dwelling habitats.</title>
        <authorList>
            <person name="Torres-Cruz T.J."/>
            <person name="Billingsley Tobias T.L."/>
            <person name="Almatruk M."/>
            <person name="Hesse C."/>
            <person name="Kuske C.R."/>
            <person name="Desiro A."/>
            <person name="Benucci G.M."/>
            <person name="Bonito G."/>
            <person name="Stajich J.E."/>
            <person name="Dunlap C."/>
            <person name="Arnold A.E."/>
            <person name="Porras-Alfaro A."/>
        </authorList>
    </citation>
    <scope>NUCLEOTIDE SEQUENCE [LARGE SCALE GENOMIC DNA]</scope>
    <source>
        <strain evidence="1 2">AZ0501</strain>
    </source>
</reference>
<keyword evidence="2" id="KW-1185">Reference proteome</keyword>
<comment type="caution">
    <text evidence="1">The sequence shown here is derived from an EMBL/GenBank/DDBJ whole genome shotgun (WGS) entry which is preliminary data.</text>
</comment>
<evidence type="ECO:0000313" key="2">
    <source>
        <dbReference type="Proteomes" id="UP000242875"/>
    </source>
</evidence>
<organism evidence="1 2">
    <name type="scientific">Bifiguratus adelaidae</name>
    <dbReference type="NCBI Taxonomy" id="1938954"/>
    <lineage>
        <taxon>Eukaryota</taxon>
        <taxon>Fungi</taxon>
        <taxon>Fungi incertae sedis</taxon>
        <taxon>Mucoromycota</taxon>
        <taxon>Mucoromycotina</taxon>
        <taxon>Endogonomycetes</taxon>
        <taxon>Endogonales</taxon>
        <taxon>Endogonales incertae sedis</taxon>
        <taxon>Bifiguratus</taxon>
    </lineage>
</organism>
<accession>A0A261XSJ1</accession>
<feature type="non-terminal residue" evidence="1">
    <location>
        <position position="74"/>
    </location>
</feature>
<dbReference type="AlphaFoldDB" id="A0A261XSJ1"/>
<dbReference type="EMBL" id="MVBO01000529">
    <property type="protein sequence ID" value="OZJ01339.1"/>
    <property type="molecule type" value="Genomic_DNA"/>
</dbReference>
<dbReference type="OrthoDB" id="2443452at2759"/>
<evidence type="ECO:0000313" key="1">
    <source>
        <dbReference type="EMBL" id="OZJ01339.1"/>
    </source>
</evidence>
<name>A0A261XSJ1_9FUNG</name>
<gene>
    <name evidence="1" type="ORF">BZG36_05732</name>
</gene>
<sequence>MIASRQCLFRQPQIPNIRIKGSSRTNLNYYCNGNFISRWVNNPTLTEFCFGMIGRADIEESKSNVAMNAWLPQA</sequence>
<proteinExistence type="predicted"/>
<dbReference type="Proteomes" id="UP000242875">
    <property type="component" value="Unassembled WGS sequence"/>
</dbReference>
<protein>
    <submittedName>
        <fullName evidence="1">Uncharacterized protein</fullName>
    </submittedName>
</protein>